<dbReference type="AlphaFoldDB" id="J9G867"/>
<comment type="caution">
    <text evidence="1">The sequence shown here is derived from an EMBL/GenBank/DDBJ whole genome shotgun (WGS) entry which is preliminary data.</text>
</comment>
<reference evidence="1" key="1">
    <citation type="journal article" date="2012" name="PLoS ONE">
        <title>Gene sets for utilization of primary and secondary nutrition supplies in the distal gut of endangered iberian lynx.</title>
        <authorList>
            <person name="Alcaide M."/>
            <person name="Messina E."/>
            <person name="Richter M."/>
            <person name="Bargiela R."/>
            <person name="Peplies J."/>
            <person name="Huws S.A."/>
            <person name="Newbold C.J."/>
            <person name="Golyshin P.N."/>
            <person name="Simon M.A."/>
            <person name="Lopez G."/>
            <person name="Yakimov M.M."/>
            <person name="Ferrer M."/>
        </authorList>
    </citation>
    <scope>NUCLEOTIDE SEQUENCE</scope>
</reference>
<sequence>MYESFYRYQPNPVEARGKVVSVVSCLGGENGCSFADFSLFLK</sequence>
<dbReference type="EMBL" id="AMCI01002154">
    <property type="protein sequence ID" value="EJX03452.1"/>
    <property type="molecule type" value="Genomic_DNA"/>
</dbReference>
<organism evidence="1">
    <name type="scientific">gut metagenome</name>
    <dbReference type="NCBI Taxonomy" id="749906"/>
    <lineage>
        <taxon>unclassified sequences</taxon>
        <taxon>metagenomes</taxon>
        <taxon>organismal metagenomes</taxon>
    </lineage>
</organism>
<name>J9G867_9ZZZZ</name>
<accession>J9G867</accession>
<gene>
    <name evidence="1" type="ORF">EVA_08442</name>
</gene>
<protein>
    <submittedName>
        <fullName evidence="1">Uncharacterized protein</fullName>
    </submittedName>
</protein>
<evidence type="ECO:0000313" key="1">
    <source>
        <dbReference type="EMBL" id="EJX03452.1"/>
    </source>
</evidence>
<proteinExistence type="predicted"/>